<proteinExistence type="predicted"/>
<comment type="caution">
    <text evidence="2">The sequence shown here is derived from an EMBL/GenBank/DDBJ whole genome shotgun (WGS) entry which is preliminary data.</text>
</comment>
<protein>
    <submittedName>
        <fullName evidence="2">Uncharacterized protein</fullName>
    </submittedName>
</protein>
<evidence type="ECO:0000313" key="3">
    <source>
        <dbReference type="Proteomes" id="UP000193144"/>
    </source>
</evidence>
<dbReference type="AlphaFoldDB" id="A0A1Y1ZJK4"/>
<feature type="region of interest" description="Disordered" evidence="1">
    <location>
        <begin position="104"/>
        <end position="124"/>
    </location>
</feature>
<evidence type="ECO:0000313" key="2">
    <source>
        <dbReference type="EMBL" id="ORY10438.1"/>
    </source>
</evidence>
<sequence length="178" mass="20113">MEALYQTMAGVYRQALTILLDRRVGCKGELDQMLTFHLKKTTASLSTHYHTSNMAMALLSNNQTYKPKCRPPTMPCNAMNAGRHFPSGIFSTRTRRNTIHPFHAHTATKRSGTERTSTDTSKPSIRRVSKILRRCTVPTRTASSHKNGVRGLRERTTCKDIFVRDMEVEFGSGVKRVV</sequence>
<gene>
    <name evidence="2" type="ORF">BCR34DRAFT_566930</name>
</gene>
<reference evidence="2 3" key="1">
    <citation type="submission" date="2016-07" db="EMBL/GenBank/DDBJ databases">
        <title>Pervasive Adenine N6-methylation of Active Genes in Fungi.</title>
        <authorList>
            <consortium name="DOE Joint Genome Institute"/>
            <person name="Mondo S.J."/>
            <person name="Dannebaum R.O."/>
            <person name="Kuo R.C."/>
            <person name="Labutti K."/>
            <person name="Haridas S."/>
            <person name="Kuo A."/>
            <person name="Salamov A."/>
            <person name="Ahrendt S.R."/>
            <person name="Lipzen A."/>
            <person name="Sullivan W."/>
            <person name="Andreopoulos W.B."/>
            <person name="Clum A."/>
            <person name="Lindquist E."/>
            <person name="Daum C."/>
            <person name="Ramamoorthy G.K."/>
            <person name="Gryganskyi A."/>
            <person name="Culley D."/>
            <person name="Magnuson J.K."/>
            <person name="James T.Y."/>
            <person name="O'Malley M.A."/>
            <person name="Stajich J.E."/>
            <person name="Spatafora J.W."/>
            <person name="Visel A."/>
            <person name="Grigoriev I.V."/>
        </authorList>
    </citation>
    <scope>NUCLEOTIDE SEQUENCE [LARGE SCALE GENOMIC DNA]</scope>
    <source>
        <strain evidence="2 3">CBS 115471</strain>
    </source>
</reference>
<keyword evidence="3" id="KW-1185">Reference proteome</keyword>
<evidence type="ECO:0000256" key="1">
    <source>
        <dbReference type="SAM" id="MobiDB-lite"/>
    </source>
</evidence>
<organism evidence="2 3">
    <name type="scientific">Clohesyomyces aquaticus</name>
    <dbReference type="NCBI Taxonomy" id="1231657"/>
    <lineage>
        <taxon>Eukaryota</taxon>
        <taxon>Fungi</taxon>
        <taxon>Dikarya</taxon>
        <taxon>Ascomycota</taxon>
        <taxon>Pezizomycotina</taxon>
        <taxon>Dothideomycetes</taxon>
        <taxon>Pleosporomycetidae</taxon>
        <taxon>Pleosporales</taxon>
        <taxon>Lindgomycetaceae</taxon>
        <taxon>Clohesyomyces</taxon>
    </lineage>
</organism>
<dbReference type="EMBL" id="MCFA01000073">
    <property type="protein sequence ID" value="ORY10438.1"/>
    <property type="molecule type" value="Genomic_DNA"/>
</dbReference>
<accession>A0A1Y1ZJK4</accession>
<dbReference type="Proteomes" id="UP000193144">
    <property type="component" value="Unassembled WGS sequence"/>
</dbReference>
<name>A0A1Y1ZJK4_9PLEO</name>